<comment type="caution">
    <text evidence="5">The sequence shown here is derived from an EMBL/GenBank/DDBJ whole genome shotgun (WGS) entry which is preliminary data.</text>
</comment>
<name>A0AAN5IAS3_9BILA</name>
<evidence type="ECO:0000256" key="1">
    <source>
        <dbReference type="SAM" id="Coils"/>
    </source>
</evidence>
<evidence type="ECO:0000259" key="4">
    <source>
        <dbReference type="Pfam" id="PF25101"/>
    </source>
</evidence>
<dbReference type="SUPFAM" id="SSF46966">
    <property type="entry name" value="Spectrin repeat"/>
    <property type="match status" value="1"/>
</dbReference>
<accession>A0AAN5IAS3</accession>
<dbReference type="InterPro" id="IPR056701">
    <property type="entry name" value="DUF7799"/>
</dbReference>
<evidence type="ECO:0000313" key="5">
    <source>
        <dbReference type="EMBL" id="GMR59142.1"/>
    </source>
</evidence>
<dbReference type="Gene3D" id="1.20.58.60">
    <property type="match status" value="1"/>
</dbReference>
<sequence>MATRSPPPLVSAPHGPSDRPTTTISTIVVKSGEEAFLTVGLLQSGEFARLRIDSMRPPLLSIGKDEEENTHLLNIHQNLLKKLSMKEDECEALLARAAALPAEKDEDEAKVYSAMAVSLDWTWRQLKRRLGLRENLLVDTSTFYRLLASHQEVSRVCISAISSLSQSQSPDGLARQIGVSVNEMVSITARAMEVGSSVMGQLRILGELSENEEREEEIYQAMLLIETAMLKMASEWSRVEDSWVDEKKKRLEMNETGEVDKELEEIGRWLAHAVKRLKASTEEGMKTIMAEAEEQRTHLITIISQTEDDRKLAEAGELARGVEELLALTKAALNKGTRLRNFFVSATNMYHQLVGMERDMEKANESMAGELAPLARQKGRSLKEEADIILERERVTHDERRMVMNKRNEIMEKIEQIERLAREKSDSGKMQARENLRRGREWLVREAEPWMERNGEMGGTTESIYQFVLKHSQFGENIVANDAAIQFALNESSRLSEEEQRSSREFEDRYTRLKKEVEERLLLGKTFQQVKEFARELESSFDSLEQLIDQKAEHSERGLVQMGKVFEMIEETLGQERSQGERFISSVSHQEKSQPSLKTEEAKKEVREILLRHERRFTLMNEKWNRWQVNKKSMVEVSRVMDEVQMWQEEAEEIIRLWDERRIGEKEDVRRRVEEVKRRMEDEKERIHTLKSTVDDEMTVMKMEERLKRQREIEEKMQRVQTHSD</sequence>
<gene>
    <name evidence="5" type="ORF">PMAYCL1PPCAC_29337</name>
</gene>
<feature type="domain" description="Spectrin repeats metazoan" evidence="4">
    <location>
        <begin position="532"/>
        <end position="629"/>
    </location>
</feature>
<keyword evidence="1" id="KW-0175">Coiled coil</keyword>
<keyword evidence="6" id="KW-1185">Reference proteome</keyword>
<protein>
    <submittedName>
        <fullName evidence="5">Uncharacterized protein</fullName>
    </submittedName>
</protein>
<reference evidence="6" key="1">
    <citation type="submission" date="2022-10" db="EMBL/GenBank/DDBJ databases">
        <title>Genome assembly of Pristionchus species.</title>
        <authorList>
            <person name="Yoshida K."/>
            <person name="Sommer R.J."/>
        </authorList>
    </citation>
    <scope>NUCLEOTIDE SEQUENCE [LARGE SCALE GENOMIC DNA]</scope>
    <source>
        <strain evidence="6">RS5460</strain>
    </source>
</reference>
<dbReference type="EMBL" id="BTRK01000006">
    <property type="protein sequence ID" value="GMR59142.1"/>
    <property type="molecule type" value="Genomic_DNA"/>
</dbReference>
<feature type="coiled-coil region" evidence="1">
    <location>
        <begin position="663"/>
        <end position="720"/>
    </location>
</feature>
<dbReference type="AlphaFoldDB" id="A0AAN5IAS3"/>
<dbReference type="Pfam" id="PF25101">
    <property type="entry name" value="Spectrin_7"/>
    <property type="match status" value="1"/>
</dbReference>
<feature type="compositionally biased region" description="Pro residues" evidence="2">
    <location>
        <begin position="1"/>
        <end position="10"/>
    </location>
</feature>
<evidence type="ECO:0000259" key="3">
    <source>
        <dbReference type="Pfam" id="PF25075"/>
    </source>
</evidence>
<dbReference type="Pfam" id="PF25075">
    <property type="entry name" value="DUF7799"/>
    <property type="match status" value="1"/>
</dbReference>
<feature type="coiled-coil region" evidence="1">
    <location>
        <begin position="496"/>
        <end position="554"/>
    </location>
</feature>
<evidence type="ECO:0000313" key="6">
    <source>
        <dbReference type="Proteomes" id="UP001328107"/>
    </source>
</evidence>
<organism evidence="5 6">
    <name type="scientific">Pristionchus mayeri</name>
    <dbReference type="NCBI Taxonomy" id="1317129"/>
    <lineage>
        <taxon>Eukaryota</taxon>
        <taxon>Metazoa</taxon>
        <taxon>Ecdysozoa</taxon>
        <taxon>Nematoda</taxon>
        <taxon>Chromadorea</taxon>
        <taxon>Rhabditida</taxon>
        <taxon>Rhabditina</taxon>
        <taxon>Diplogasteromorpha</taxon>
        <taxon>Diplogasteroidea</taxon>
        <taxon>Neodiplogasteridae</taxon>
        <taxon>Pristionchus</taxon>
    </lineage>
</organism>
<proteinExistence type="predicted"/>
<dbReference type="Proteomes" id="UP001328107">
    <property type="component" value="Unassembled WGS sequence"/>
</dbReference>
<feature type="domain" description="DUF7799" evidence="3">
    <location>
        <begin position="143"/>
        <end position="249"/>
    </location>
</feature>
<feature type="region of interest" description="Disordered" evidence="2">
    <location>
        <begin position="1"/>
        <end position="21"/>
    </location>
</feature>
<evidence type="ECO:0000256" key="2">
    <source>
        <dbReference type="SAM" id="MobiDB-lite"/>
    </source>
</evidence>
<dbReference type="InterPro" id="IPR058157">
    <property type="entry name" value="Spectrin_met"/>
</dbReference>